<evidence type="ECO:0000313" key="2">
    <source>
        <dbReference type="EMBL" id="KAF0724210.1"/>
    </source>
</evidence>
<reference evidence="2 3" key="1">
    <citation type="submission" date="2019-07" db="EMBL/GenBank/DDBJ databases">
        <title>Genomics analysis of Aphanomyces spp. identifies a new class of oomycete effector associated with host adaptation.</title>
        <authorList>
            <person name="Gaulin E."/>
        </authorList>
    </citation>
    <scope>NUCLEOTIDE SEQUENCE [LARGE SCALE GENOMIC DNA]</scope>
    <source>
        <strain evidence="2 3">ATCC 201684</strain>
    </source>
</reference>
<dbReference type="Proteomes" id="UP000481153">
    <property type="component" value="Unassembled WGS sequence"/>
</dbReference>
<accession>A0A6G0WAG7</accession>
<keyword evidence="3" id="KW-1185">Reference proteome</keyword>
<evidence type="ECO:0000256" key="1">
    <source>
        <dbReference type="SAM" id="MobiDB-lite"/>
    </source>
</evidence>
<protein>
    <submittedName>
        <fullName evidence="2">Uncharacterized protein</fullName>
    </submittedName>
</protein>
<sequence length="459" mass="51712">MSKKPAAGKSVPQDPMKETLKAVRASIATADQIRQLLTECVSKSTDLAEEQKLIQDQLKAESAARAIPAADPVSEFVDYISGKIKGQDAWIEFLRAQATIFRLEKGGGLPPPSIPKTSSTEGSTVLNLADSDDEFDPDSTGEPESTKAKIEPPTANVITIDAEGVAALRHFPNLDGGFRLKYIEVRDAKPWDRWIASFQSFFPGVNTAQREWNQSLRQWWIDHGREIWERFFWLGTGAYSSASGSIDKSANACKSRLEGAKRVFVRLVNALHDIEGDTIFYFLLHNVHPFWPSEVGLHSMKITDLIVQVNSAEAIRYLESEGQKRWPDFSQFGQIVSADTLAQLTMTTPAGRRQGQFWSWISAMWLNDVRKAKCPWVVPLVAGVVTRQAEDRVEPFPYVNYPEGIHPMPDFLQRQQTQDPNYVGRWIGSPNRLQVLDRETMLSWRGPIRLGFVRVKVRK</sequence>
<comment type="caution">
    <text evidence="2">The sequence shown here is derived from an EMBL/GenBank/DDBJ whole genome shotgun (WGS) entry which is preliminary data.</text>
</comment>
<feature type="compositionally biased region" description="Acidic residues" evidence="1">
    <location>
        <begin position="130"/>
        <end position="141"/>
    </location>
</feature>
<gene>
    <name evidence="2" type="ORF">Ae201684_017059</name>
</gene>
<dbReference type="AlphaFoldDB" id="A0A6G0WAG7"/>
<feature type="region of interest" description="Disordered" evidence="1">
    <location>
        <begin position="128"/>
        <end position="149"/>
    </location>
</feature>
<organism evidence="2 3">
    <name type="scientific">Aphanomyces euteiches</name>
    <dbReference type="NCBI Taxonomy" id="100861"/>
    <lineage>
        <taxon>Eukaryota</taxon>
        <taxon>Sar</taxon>
        <taxon>Stramenopiles</taxon>
        <taxon>Oomycota</taxon>
        <taxon>Saprolegniomycetes</taxon>
        <taxon>Saprolegniales</taxon>
        <taxon>Verrucalvaceae</taxon>
        <taxon>Aphanomyces</taxon>
    </lineage>
</organism>
<dbReference type="VEuPathDB" id="FungiDB:AeMF1_006829"/>
<proteinExistence type="predicted"/>
<dbReference type="EMBL" id="VJMJ01000277">
    <property type="protein sequence ID" value="KAF0724210.1"/>
    <property type="molecule type" value="Genomic_DNA"/>
</dbReference>
<evidence type="ECO:0000313" key="3">
    <source>
        <dbReference type="Proteomes" id="UP000481153"/>
    </source>
</evidence>
<name>A0A6G0WAG7_9STRA</name>